<reference evidence="3 4" key="1">
    <citation type="submission" date="2012-08" db="EMBL/GenBank/DDBJ databases">
        <title>Oryza genome evolution.</title>
        <authorList>
            <person name="Wing R.A."/>
        </authorList>
    </citation>
    <scope>NUCLEOTIDE SEQUENCE</scope>
</reference>
<reference evidence="4" key="2">
    <citation type="submission" date="2013-12" db="EMBL/GenBank/DDBJ databases">
        <authorList>
            <person name="Yu Y."/>
            <person name="Lee S."/>
            <person name="de Baynast K."/>
            <person name="Wissotski M."/>
            <person name="Liu L."/>
            <person name="Talag J."/>
            <person name="Goicoechea J."/>
            <person name="Angelova A."/>
            <person name="Jetty R."/>
            <person name="Kudrna D."/>
            <person name="Golser W."/>
            <person name="Rivera L."/>
            <person name="Zhang J."/>
            <person name="Wing R."/>
        </authorList>
    </citation>
    <scope>NUCLEOTIDE SEQUENCE</scope>
</reference>
<dbReference type="PANTHER" id="PTHR23024:SF517">
    <property type="entry name" value="OS06G0306600 PROTEIN"/>
    <property type="match status" value="1"/>
</dbReference>
<keyword evidence="4" id="KW-1185">Reference proteome</keyword>
<dbReference type="Gramene" id="LPERR06G10780.1">
    <property type="protein sequence ID" value="LPERR06G10780.1"/>
    <property type="gene ID" value="LPERR06G10780"/>
</dbReference>
<dbReference type="InterPro" id="IPR029058">
    <property type="entry name" value="AB_hydrolase_fold"/>
</dbReference>
<feature type="domain" description="Alpha/beta hydrolase fold-3" evidence="2">
    <location>
        <begin position="97"/>
        <end position="322"/>
    </location>
</feature>
<protein>
    <recommendedName>
        <fullName evidence="2">Alpha/beta hydrolase fold-3 domain-containing protein</fullName>
    </recommendedName>
</protein>
<dbReference type="SUPFAM" id="SSF53474">
    <property type="entry name" value="alpha/beta-Hydrolases"/>
    <property type="match status" value="1"/>
</dbReference>
<proteinExistence type="predicted"/>
<dbReference type="PANTHER" id="PTHR23024">
    <property type="entry name" value="ARYLACETAMIDE DEACETYLASE"/>
    <property type="match status" value="1"/>
</dbReference>
<dbReference type="Gene3D" id="3.40.50.1820">
    <property type="entry name" value="alpha/beta hydrolase"/>
    <property type="match status" value="1"/>
</dbReference>
<dbReference type="GO" id="GO:0016787">
    <property type="term" value="F:hydrolase activity"/>
    <property type="evidence" value="ECO:0007669"/>
    <property type="project" value="InterPro"/>
</dbReference>
<evidence type="ECO:0000313" key="4">
    <source>
        <dbReference type="Proteomes" id="UP000032180"/>
    </source>
</evidence>
<evidence type="ECO:0000259" key="2">
    <source>
        <dbReference type="Pfam" id="PF07859"/>
    </source>
</evidence>
<dbReference type="Pfam" id="PF07859">
    <property type="entry name" value="Abhydrolase_3"/>
    <property type="match status" value="1"/>
</dbReference>
<feature type="chain" id="PRO_5002349293" description="Alpha/beta hydrolase fold-3 domain-containing protein" evidence="1">
    <location>
        <begin position="22"/>
        <end position="344"/>
    </location>
</feature>
<evidence type="ECO:0000256" key="1">
    <source>
        <dbReference type="SAM" id="SignalP"/>
    </source>
</evidence>
<dbReference type="Proteomes" id="UP000032180">
    <property type="component" value="Chromosome 6"/>
</dbReference>
<dbReference type="eggNOG" id="KOG1515">
    <property type="taxonomic scope" value="Eukaryota"/>
</dbReference>
<dbReference type="InterPro" id="IPR050466">
    <property type="entry name" value="Carboxylest/Gibb_receptor"/>
</dbReference>
<keyword evidence="1" id="KW-0732">Signal</keyword>
<evidence type="ECO:0000313" key="3">
    <source>
        <dbReference type="EnsemblPlants" id="LPERR06G10780.1"/>
    </source>
</evidence>
<dbReference type="HOGENOM" id="CLU_012494_22_1_1"/>
<dbReference type="InterPro" id="IPR013094">
    <property type="entry name" value="AB_hydrolase_3"/>
</dbReference>
<feature type="signal peptide" evidence="1">
    <location>
        <begin position="1"/>
        <end position="21"/>
    </location>
</feature>
<dbReference type="AlphaFoldDB" id="A0A0D9WPP1"/>
<name>A0A0D9WPP1_9ORYZ</name>
<accession>A0A0D9WPP1</accession>
<sequence length="344" mass="37724">MGDAHGGRRRPALPCGVRLRLCLLEFAIDATQRRDGSVNRPLFSLLLDRRTAADPRPDAATGVSSRDVTVDASRGLWVRVFSPPPVPPSPTKPCPVIVYFHGGGFTLFSAASRPFDAHCRTLCAGVGAVVVSVDYRLAPEHKFPAAYEDGESVLRYLAITGLPDDVQAVDLSNCFLAGDSAGGNIAHHVAQRWTTKNPPPPDDNPVRLAGIILLLPYFGGEERTKAERAMEGVAPVVNLRRSDRWWKAFLPEGADRNHPAAHVTGDGAGPEPELNEAFPPAMVAVGGLDSLQDWDRRYARMLRQKGKAVRVVEFPDAIHAFYFFHRRHNAHFFTTSRKTSCFCI</sequence>
<organism evidence="3 4">
    <name type="scientific">Leersia perrieri</name>
    <dbReference type="NCBI Taxonomy" id="77586"/>
    <lineage>
        <taxon>Eukaryota</taxon>
        <taxon>Viridiplantae</taxon>
        <taxon>Streptophyta</taxon>
        <taxon>Embryophyta</taxon>
        <taxon>Tracheophyta</taxon>
        <taxon>Spermatophyta</taxon>
        <taxon>Magnoliopsida</taxon>
        <taxon>Liliopsida</taxon>
        <taxon>Poales</taxon>
        <taxon>Poaceae</taxon>
        <taxon>BOP clade</taxon>
        <taxon>Oryzoideae</taxon>
        <taxon>Oryzeae</taxon>
        <taxon>Oryzinae</taxon>
        <taxon>Leersia</taxon>
    </lineage>
</organism>
<dbReference type="EnsemblPlants" id="LPERR06G10780.1">
    <property type="protein sequence ID" value="LPERR06G10780.1"/>
    <property type="gene ID" value="LPERR06G10780"/>
</dbReference>
<dbReference type="STRING" id="77586.A0A0D9WPP1"/>
<reference evidence="3" key="3">
    <citation type="submission" date="2015-04" db="UniProtKB">
        <authorList>
            <consortium name="EnsemblPlants"/>
        </authorList>
    </citation>
    <scope>IDENTIFICATION</scope>
</reference>